<accession>A0ABQ9XS79</accession>
<name>A0ABQ9XS79_9EUKA</name>
<sequence>MSSADQLNVRDGLGGLRVDILMLILEQLPTFHDVQTFLSLCDKTYNVLDHPHFHGAVDSLVRSTFGRRVVLMSDLSRRLDQFTTMPRDQLSKMEVDSLIYLEDADLTSESSNGKNYVDQVALVGLPDSSIDEEPRFDWQFLLRHQSGQLRAKTSSKKTPVMLVPKQDRKFRLIAGGGAMAVAVDENENVFTYCMSPNGKYCSYSGWTQLTSFEYENVPVQDISQINDDSQSEQSQSPPRTPTGTPESIDSLEGQDTLTRQMIVTSLGLTTIKQVEFEGLRAFFVCENGAVFVLGMTNIFSNNKLDYFGFYELTDCESKEPNFFEELAGSKMSTDRKYGIFGPYKPERYLKGCYAFLCEGGLLFRRVVHQLHRYERKSRWTPLDPELFFDNQKVVHMTTQTCGSLYILENGKMLLASPDDTISDFIENLKTPITIRSPGGALTFADGTTSTPKIQFDIPMQIDFDTVNTVILQDNAERVLVIFHTGLAISYALQRPPPYKIQSESTRNGGPGFEHAIVMDDWMQWLAGNSSVAGSTKEQSSVLFYKHSGLSGVHHYFIFN</sequence>
<evidence type="ECO:0000313" key="3">
    <source>
        <dbReference type="Proteomes" id="UP001281761"/>
    </source>
</evidence>
<evidence type="ECO:0000313" key="2">
    <source>
        <dbReference type="EMBL" id="KAK2954330.1"/>
    </source>
</evidence>
<proteinExistence type="predicted"/>
<comment type="caution">
    <text evidence="2">The sequence shown here is derived from an EMBL/GenBank/DDBJ whole genome shotgun (WGS) entry which is preliminary data.</text>
</comment>
<protein>
    <recommendedName>
        <fullName evidence="4">F-box domain-containing protein</fullName>
    </recommendedName>
</protein>
<feature type="compositionally biased region" description="Polar residues" evidence="1">
    <location>
        <begin position="241"/>
        <end position="251"/>
    </location>
</feature>
<gene>
    <name evidence="2" type="ORF">BLNAU_10662</name>
</gene>
<dbReference type="EMBL" id="JARBJD010000079">
    <property type="protein sequence ID" value="KAK2954330.1"/>
    <property type="molecule type" value="Genomic_DNA"/>
</dbReference>
<evidence type="ECO:0000256" key="1">
    <source>
        <dbReference type="SAM" id="MobiDB-lite"/>
    </source>
</evidence>
<keyword evidence="3" id="KW-1185">Reference proteome</keyword>
<feature type="region of interest" description="Disordered" evidence="1">
    <location>
        <begin position="225"/>
        <end position="251"/>
    </location>
</feature>
<reference evidence="2 3" key="1">
    <citation type="journal article" date="2022" name="bioRxiv">
        <title>Genomics of Preaxostyla Flagellates Illuminates Evolutionary Transitions and the Path Towards Mitochondrial Loss.</title>
        <authorList>
            <person name="Novak L.V.F."/>
            <person name="Treitli S.C."/>
            <person name="Pyrih J."/>
            <person name="Halakuc P."/>
            <person name="Pipaliya S.V."/>
            <person name="Vacek V."/>
            <person name="Brzon O."/>
            <person name="Soukal P."/>
            <person name="Eme L."/>
            <person name="Dacks J.B."/>
            <person name="Karnkowska A."/>
            <person name="Elias M."/>
            <person name="Hampl V."/>
        </authorList>
    </citation>
    <scope>NUCLEOTIDE SEQUENCE [LARGE SCALE GENOMIC DNA]</scope>
    <source>
        <strain evidence="2">NAU3</strain>
        <tissue evidence="2">Gut</tissue>
    </source>
</reference>
<evidence type="ECO:0008006" key="4">
    <source>
        <dbReference type="Google" id="ProtNLM"/>
    </source>
</evidence>
<dbReference type="Proteomes" id="UP001281761">
    <property type="component" value="Unassembled WGS sequence"/>
</dbReference>
<feature type="compositionally biased region" description="Low complexity" evidence="1">
    <location>
        <begin position="225"/>
        <end position="236"/>
    </location>
</feature>
<organism evidence="2 3">
    <name type="scientific">Blattamonas nauphoetae</name>
    <dbReference type="NCBI Taxonomy" id="2049346"/>
    <lineage>
        <taxon>Eukaryota</taxon>
        <taxon>Metamonada</taxon>
        <taxon>Preaxostyla</taxon>
        <taxon>Oxymonadida</taxon>
        <taxon>Blattamonas</taxon>
    </lineage>
</organism>